<dbReference type="AlphaFoldDB" id="A0A6C0D487"/>
<evidence type="ECO:0000313" key="1">
    <source>
        <dbReference type="EMBL" id="QHT11618.1"/>
    </source>
</evidence>
<reference evidence="1" key="1">
    <citation type="journal article" date="2020" name="Nature">
        <title>Giant virus diversity and host interactions through global metagenomics.</title>
        <authorList>
            <person name="Schulz F."/>
            <person name="Roux S."/>
            <person name="Paez-Espino D."/>
            <person name="Jungbluth S."/>
            <person name="Walsh D.A."/>
            <person name="Denef V.J."/>
            <person name="McMahon K.D."/>
            <person name="Konstantinidis K.T."/>
            <person name="Eloe-Fadrosh E.A."/>
            <person name="Kyrpides N.C."/>
            <person name="Woyke T."/>
        </authorList>
    </citation>
    <scope>NUCLEOTIDE SEQUENCE</scope>
    <source>
        <strain evidence="1">GVMAG-M-3300023174-116</strain>
    </source>
</reference>
<dbReference type="EMBL" id="MN739535">
    <property type="protein sequence ID" value="QHT11618.1"/>
    <property type="molecule type" value="Genomic_DNA"/>
</dbReference>
<name>A0A6C0D487_9ZZZZ</name>
<protein>
    <submittedName>
        <fullName evidence="1">Uncharacterized protein</fullName>
    </submittedName>
</protein>
<accession>A0A6C0D487</accession>
<organism evidence="1">
    <name type="scientific">viral metagenome</name>
    <dbReference type="NCBI Taxonomy" id="1070528"/>
    <lineage>
        <taxon>unclassified sequences</taxon>
        <taxon>metagenomes</taxon>
        <taxon>organismal metagenomes</taxon>
    </lineage>
</organism>
<proteinExistence type="predicted"/>
<sequence length="176" mass="20364">MSVTIDNDVYNIKLANFEKQNFINSEISNRNYPSSGLTMNFSFRPVNTKYTFMPTVAPLVKSAEPIVNYNNYDTSSVFFPGTRKMHYCGFASNIDRESTLRSQFFALQKADQKAYIPPSTSDLYENNINFAPKNENLDGHLLFREQQFQDFNPNRFSTIGNEVFYNSTRVQLKNIK</sequence>